<keyword evidence="2" id="KW-1185">Reference proteome</keyword>
<reference evidence="1 2" key="1">
    <citation type="submission" date="2016-10" db="EMBL/GenBank/DDBJ databases">
        <authorList>
            <person name="de Groot N.N."/>
        </authorList>
    </citation>
    <scope>NUCLEOTIDE SEQUENCE [LARGE SCALE GENOMIC DNA]</scope>
    <source>
        <strain evidence="1 2">DSM 24015</strain>
    </source>
</reference>
<organism evidence="1 2">
    <name type="scientific">Riemerella columbipharyngis</name>
    <dbReference type="NCBI Taxonomy" id="1071918"/>
    <lineage>
        <taxon>Bacteria</taxon>
        <taxon>Pseudomonadati</taxon>
        <taxon>Bacteroidota</taxon>
        <taxon>Flavobacteriia</taxon>
        <taxon>Flavobacteriales</taxon>
        <taxon>Weeksellaceae</taxon>
        <taxon>Riemerella</taxon>
    </lineage>
</organism>
<dbReference type="Proteomes" id="UP000198517">
    <property type="component" value="Unassembled WGS sequence"/>
</dbReference>
<gene>
    <name evidence="1" type="ORF">SAMN05421544_1182</name>
</gene>
<protein>
    <submittedName>
        <fullName evidence="1">Uncharacterized protein</fullName>
    </submittedName>
</protein>
<accession>A0A1G7EWM4</accession>
<evidence type="ECO:0000313" key="1">
    <source>
        <dbReference type="EMBL" id="SDE68093.1"/>
    </source>
</evidence>
<dbReference type="EMBL" id="FNAS01000018">
    <property type="protein sequence ID" value="SDE68093.1"/>
    <property type="molecule type" value="Genomic_DNA"/>
</dbReference>
<sequence length="354" mass="39614">MSRLEEINRNLPDNDEGLITERKMRDCFSKTFDEIGEKLPKPKNNGNTNSFPFVVGVNEDGESAKLPAGDLGKNIGNTDMRIPEGVVRVLDATGAKLQLRGLEDKSNDVSFGKKLKVNDNGELAFSDQADIQMLFPDTITVNQQIPNNISQLPEELEAVRNFMKNLYHLPMQLVSEDMVYINKISDDEEIMIYEKGAIITKLPSKNRYAPILSSALVHTSFPVDKSWAFMCKINRRFYVKNVDAFNFGLTSAFNPAEILSPEVALVGASHYNGGNYYFGSGLFVLDQFFDTANGGIIIYTYFGDILTIAVISGSKTIVKNIHNPNFLGKQNIVMDWKAGGENTIINNMRYWIQP</sequence>
<proteinExistence type="predicted"/>
<name>A0A1G7EWM4_9FLAO</name>
<dbReference type="AlphaFoldDB" id="A0A1G7EWM4"/>
<dbReference type="OrthoDB" id="6315383at2"/>
<dbReference type="STRING" id="1071918.SAMN05421544_1182"/>
<evidence type="ECO:0000313" key="2">
    <source>
        <dbReference type="Proteomes" id="UP000198517"/>
    </source>
</evidence>